<keyword evidence="1" id="KW-0472">Membrane</keyword>
<dbReference type="AlphaFoldDB" id="A0A318S7I9"/>
<evidence type="ECO:0000313" key="3">
    <source>
        <dbReference type="Proteomes" id="UP000248326"/>
    </source>
</evidence>
<organism evidence="2 3">
    <name type="scientific">Deinococcus yavapaiensis KR-236</name>
    <dbReference type="NCBI Taxonomy" id="694435"/>
    <lineage>
        <taxon>Bacteria</taxon>
        <taxon>Thermotogati</taxon>
        <taxon>Deinococcota</taxon>
        <taxon>Deinococci</taxon>
        <taxon>Deinococcales</taxon>
        <taxon>Deinococcaceae</taxon>
        <taxon>Deinococcus</taxon>
    </lineage>
</organism>
<accession>A0A318S7I9</accession>
<dbReference type="Proteomes" id="UP000248326">
    <property type="component" value="Unassembled WGS sequence"/>
</dbReference>
<feature type="transmembrane region" description="Helical" evidence="1">
    <location>
        <begin position="20"/>
        <end position="43"/>
    </location>
</feature>
<feature type="transmembrane region" description="Helical" evidence="1">
    <location>
        <begin position="92"/>
        <end position="121"/>
    </location>
</feature>
<keyword evidence="3" id="KW-1185">Reference proteome</keyword>
<dbReference type="EMBL" id="QJSX01000005">
    <property type="protein sequence ID" value="PYE54402.1"/>
    <property type="molecule type" value="Genomic_DNA"/>
</dbReference>
<reference evidence="2 3" key="1">
    <citation type="submission" date="2018-06" db="EMBL/GenBank/DDBJ databases">
        <title>Genomic Encyclopedia of Type Strains, Phase IV (KMG-IV): sequencing the most valuable type-strain genomes for metagenomic binning, comparative biology and taxonomic classification.</title>
        <authorList>
            <person name="Goeker M."/>
        </authorList>
    </citation>
    <scope>NUCLEOTIDE SEQUENCE [LARGE SCALE GENOMIC DNA]</scope>
    <source>
        <strain evidence="2 3">DSM 18048</strain>
    </source>
</reference>
<comment type="caution">
    <text evidence="2">The sequence shown here is derived from an EMBL/GenBank/DDBJ whole genome shotgun (WGS) entry which is preliminary data.</text>
</comment>
<proteinExistence type="predicted"/>
<gene>
    <name evidence="2" type="ORF">DES52_10539</name>
</gene>
<protein>
    <submittedName>
        <fullName evidence="2">Uncharacterized protein</fullName>
    </submittedName>
</protein>
<sequence>MSANRERRAQVPRWARRLIVGLGTAVIVAAVSGGTLGVLGAAAGSGADAGRAAAAFAGLALGVGTPLALVHALVVAPLAAKARHAAWAFVTHLVGGALLASLLSVTLAPVGALGGAVFFALERRYGSE</sequence>
<keyword evidence="1" id="KW-1133">Transmembrane helix</keyword>
<name>A0A318S7I9_9DEIO</name>
<keyword evidence="1" id="KW-0812">Transmembrane</keyword>
<evidence type="ECO:0000256" key="1">
    <source>
        <dbReference type="SAM" id="Phobius"/>
    </source>
</evidence>
<feature type="transmembrane region" description="Helical" evidence="1">
    <location>
        <begin position="55"/>
        <end position="80"/>
    </location>
</feature>
<evidence type="ECO:0000313" key="2">
    <source>
        <dbReference type="EMBL" id="PYE54402.1"/>
    </source>
</evidence>